<dbReference type="AlphaFoldDB" id="A0A934VE05"/>
<keyword evidence="1" id="KW-0732">Signal</keyword>
<feature type="chain" id="PRO_5037832185" evidence="1">
    <location>
        <begin position="23"/>
        <end position="248"/>
    </location>
</feature>
<sequence length="248" mass="24996">MKMVPCILTALGAIALTPTASAALVLGDTIGIDFGDTASTDPNNAWNNLSVGGNETTAGLADSGTVVLSSGTVLNTSNIIVPDVSFSFTNSSGQIAWDFGAAGNAGIGLFTDATVYGDSIISNDKTGTPFRPVQSGTDTFVFTFAGLNDALSYELVGGWSHGNGNFEANWSADGQSFNTLIAPGNGYGSLTGLETDGSGNLVITVTGVGGAGHITASGLTLKAVPEPSGTLLFGAGGILLLLRRVRRV</sequence>
<comment type="caution">
    <text evidence="2">The sequence shown here is derived from an EMBL/GenBank/DDBJ whole genome shotgun (WGS) entry which is preliminary data.</text>
</comment>
<proteinExistence type="predicted"/>
<evidence type="ECO:0000313" key="3">
    <source>
        <dbReference type="Proteomes" id="UP000658278"/>
    </source>
</evidence>
<protein>
    <submittedName>
        <fullName evidence="2">PEP-CTERM sorting domain-containing protein</fullName>
    </submittedName>
</protein>
<accession>A0A934VE05</accession>
<dbReference type="InterPro" id="IPR013424">
    <property type="entry name" value="Ice-binding_C"/>
</dbReference>
<gene>
    <name evidence="2" type="ORF">JIN81_00870</name>
</gene>
<dbReference type="RefSeq" id="WP_200275299.1">
    <property type="nucleotide sequence ID" value="NZ_JAENII010000001.1"/>
</dbReference>
<feature type="signal peptide" evidence="1">
    <location>
        <begin position="1"/>
        <end position="22"/>
    </location>
</feature>
<keyword evidence="3" id="KW-1185">Reference proteome</keyword>
<dbReference type="NCBIfam" id="TIGR02595">
    <property type="entry name" value="PEP_CTERM"/>
    <property type="match status" value="1"/>
</dbReference>
<evidence type="ECO:0000256" key="1">
    <source>
        <dbReference type="SAM" id="SignalP"/>
    </source>
</evidence>
<dbReference type="EMBL" id="JAENII010000001">
    <property type="protein sequence ID" value="MBK1825556.1"/>
    <property type="molecule type" value="Genomic_DNA"/>
</dbReference>
<name>A0A934VE05_9BACT</name>
<evidence type="ECO:0000313" key="2">
    <source>
        <dbReference type="EMBL" id="MBK1825556.1"/>
    </source>
</evidence>
<organism evidence="2 3">
    <name type="scientific">Haloferula rosea</name>
    <dbReference type="NCBI Taxonomy" id="490093"/>
    <lineage>
        <taxon>Bacteria</taxon>
        <taxon>Pseudomonadati</taxon>
        <taxon>Verrucomicrobiota</taxon>
        <taxon>Verrucomicrobiia</taxon>
        <taxon>Verrucomicrobiales</taxon>
        <taxon>Verrucomicrobiaceae</taxon>
        <taxon>Haloferula</taxon>
    </lineage>
</organism>
<dbReference type="Proteomes" id="UP000658278">
    <property type="component" value="Unassembled WGS sequence"/>
</dbReference>
<reference evidence="2" key="1">
    <citation type="submission" date="2021-01" db="EMBL/GenBank/DDBJ databases">
        <title>Modified the classification status of verrucomicrobia.</title>
        <authorList>
            <person name="Feng X."/>
        </authorList>
    </citation>
    <scope>NUCLEOTIDE SEQUENCE</scope>
    <source>
        <strain evidence="2">KCTC 22201</strain>
    </source>
</reference>